<keyword evidence="12" id="KW-0808">Transferase</keyword>
<keyword evidence="8" id="KW-1133">Transmembrane helix</keyword>
<reference evidence="12 13" key="1">
    <citation type="journal article" date="2019" name="Plant Biotechnol. J.">
        <title>The red bayberry genome and genetic basis of sex determination.</title>
        <authorList>
            <person name="Jia H.M."/>
            <person name="Jia H.J."/>
            <person name="Cai Q.L."/>
            <person name="Wang Y."/>
            <person name="Zhao H.B."/>
            <person name="Yang W.F."/>
            <person name="Wang G.Y."/>
            <person name="Li Y.H."/>
            <person name="Zhan D.L."/>
            <person name="Shen Y.T."/>
            <person name="Niu Q.F."/>
            <person name="Chang L."/>
            <person name="Qiu J."/>
            <person name="Zhao L."/>
            <person name="Xie H.B."/>
            <person name="Fu W.Y."/>
            <person name="Jin J."/>
            <person name="Li X.W."/>
            <person name="Jiao Y."/>
            <person name="Zhou C.C."/>
            <person name="Tu T."/>
            <person name="Chai C.Y."/>
            <person name="Gao J.L."/>
            <person name="Fan L.J."/>
            <person name="van de Weg E."/>
            <person name="Wang J.Y."/>
            <person name="Gao Z.S."/>
        </authorList>
    </citation>
    <scope>NUCLEOTIDE SEQUENCE [LARGE SCALE GENOMIC DNA]</scope>
    <source>
        <tissue evidence="12">Leaves</tissue>
    </source>
</reference>
<dbReference type="InterPro" id="IPR032675">
    <property type="entry name" value="LRR_dom_sf"/>
</dbReference>
<organism evidence="12 13">
    <name type="scientific">Morella rubra</name>
    <name type="common">Chinese bayberry</name>
    <dbReference type="NCBI Taxonomy" id="262757"/>
    <lineage>
        <taxon>Eukaryota</taxon>
        <taxon>Viridiplantae</taxon>
        <taxon>Streptophyta</taxon>
        <taxon>Embryophyta</taxon>
        <taxon>Tracheophyta</taxon>
        <taxon>Spermatophyta</taxon>
        <taxon>Magnoliopsida</taxon>
        <taxon>eudicotyledons</taxon>
        <taxon>Gunneridae</taxon>
        <taxon>Pentapetalae</taxon>
        <taxon>rosids</taxon>
        <taxon>fabids</taxon>
        <taxon>Fagales</taxon>
        <taxon>Myricaceae</taxon>
        <taxon>Morella</taxon>
    </lineage>
</organism>
<dbReference type="OrthoDB" id="1060944at2759"/>
<evidence type="ECO:0000256" key="8">
    <source>
        <dbReference type="ARBA" id="ARBA00022989"/>
    </source>
</evidence>
<dbReference type="GO" id="GO:0016301">
    <property type="term" value="F:kinase activity"/>
    <property type="evidence" value="ECO:0007669"/>
    <property type="project" value="UniProtKB-KW"/>
</dbReference>
<keyword evidence="5" id="KW-0812">Transmembrane</keyword>
<dbReference type="AlphaFoldDB" id="A0A6A1WC88"/>
<keyword evidence="6" id="KW-0732">Signal</keyword>
<keyword evidence="3" id="KW-1003">Cell membrane</keyword>
<keyword evidence="10 12" id="KW-0675">Receptor</keyword>
<dbReference type="PRINTS" id="PR00019">
    <property type="entry name" value="LEURICHRPT"/>
</dbReference>
<dbReference type="Gene3D" id="3.80.10.10">
    <property type="entry name" value="Ribonuclease Inhibitor"/>
    <property type="match status" value="1"/>
</dbReference>
<evidence type="ECO:0000256" key="4">
    <source>
        <dbReference type="ARBA" id="ARBA00022614"/>
    </source>
</evidence>
<evidence type="ECO:0000256" key="11">
    <source>
        <dbReference type="ARBA" id="ARBA00023180"/>
    </source>
</evidence>
<dbReference type="FunFam" id="3.80.10.10:FF:000299">
    <property type="entry name" value="Piriformospora indica-insensitive protein 2"/>
    <property type="match status" value="1"/>
</dbReference>
<evidence type="ECO:0000256" key="6">
    <source>
        <dbReference type="ARBA" id="ARBA00022729"/>
    </source>
</evidence>
<dbReference type="SUPFAM" id="SSF52058">
    <property type="entry name" value="L domain-like"/>
    <property type="match status" value="1"/>
</dbReference>
<evidence type="ECO:0000313" key="13">
    <source>
        <dbReference type="Proteomes" id="UP000516437"/>
    </source>
</evidence>
<dbReference type="PANTHER" id="PTHR48063">
    <property type="entry name" value="LRR RECEPTOR-LIKE KINASE"/>
    <property type="match status" value="1"/>
</dbReference>
<comment type="subcellular location">
    <subcellularLocation>
        <location evidence="1">Cell membrane</location>
    </subcellularLocation>
    <subcellularLocation>
        <location evidence="2">Membrane</location>
        <topology evidence="2">Single-pass type I membrane protein</topology>
    </subcellularLocation>
</comment>
<keyword evidence="7" id="KW-0677">Repeat</keyword>
<keyword evidence="9" id="KW-0472">Membrane</keyword>
<dbReference type="PANTHER" id="PTHR48063:SF90">
    <property type="entry name" value="OS11G0565920 PROTEIN"/>
    <property type="match status" value="1"/>
</dbReference>
<dbReference type="GO" id="GO:0005886">
    <property type="term" value="C:plasma membrane"/>
    <property type="evidence" value="ECO:0007669"/>
    <property type="project" value="UniProtKB-SubCell"/>
</dbReference>
<dbReference type="Pfam" id="PF00560">
    <property type="entry name" value="LRR_1"/>
    <property type="match status" value="2"/>
</dbReference>
<keyword evidence="12" id="KW-0418">Kinase</keyword>
<name>A0A6A1WC88_9ROSI</name>
<protein>
    <submittedName>
        <fullName evidence="12">LRR receptor-like serine/threonine-protein kinase ERECTA</fullName>
    </submittedName>
</protein>
<evidence type="ECO:0000313" key="12">
    <source>
        <dbReference type="EMBL" id="KAB1221567.1"/>
    </source>
</evidence>
<dbReference type="InterPro" id="IPR001611">
    <property type="entry name" value="Leu-rich_rpt"/>
</dbReference>
<comment type="caution">
    <text evidence="12">The sequence shown here is derived from an EMBL/GenBank/DDBJ whole genome shotgun (WGS) entry which is preliminary data.</text>
</comment>
<sequence length="119" mass="13136">MSGTIPVEIGHLSSLQTLDFSSNQMSGTIPVEIGHLSSLQTLDFSTNQMSGTIPRSIGKLSMLVRMGLGENFWEGVLTGAHFQNLTRLKYLDLSRSENSTLVLDVKHDWVPPFKLALFT</sequence>
<proteinExistence type="predicted"/>
<accession>A0A6A1WC88</accession>
<keyword evidence="11" id="KW-0325">Glycoprotein</keyword>
<dbReference type="EMBL" id="RXIC02000020">
    <property type="protein sequence ID" value="KAB1221567.1"/>
    <property type="molecule type" value="Genomic_DNA"/>
</dbReference>
<gene>
    <name evidence="12" type="ORF">CJ030_MR2G027120</name>
</gene>
<keyword evidence="13" id="KW-1185">Reference proteome</keyword>
<keyword evidence="4" id="KW-0433">Leucine-rich repeat</keyword>
<dbReference type="InterPro" id="IPR046956">
    <property type="entry name" value="RLP23-like"/>
</dbReference>
<dbReference type="Proteomes" id="UP000516437">
    <property type="component" value="Chromosome 2"/>
</dbReference>
<evidence type="ECO:0000256" key="2">
    <source>
        <dbReference type="ARBA" id="ARBA00004479"/>
    </source>
</evidence>
<evidence type="ECO:0000256" key="1">
    <source>
        <dbReference type="ARBA" id="ARBA00004236"/>
    </source>
</evidence>
<evidence type="ECO:0000256" key="7">
    <source>
        <dbReference type="ARBA" id="ARBA00022737"/>
    </source>
</evidence>
<evidence type="ECO:0000256" key="9">
    <source>
        <dbReference type="ARBA" id="ARBA00023136"/>
    </source>
</evidence>
<evidence type="ECO:0000256" key="10">
    <source>
        <dbReference type="ARBA" id="ARBA00023170"/>
    </source>
</evidence>
<evidence type="ECO:0000256" key="5">
    <source>
        <dbReference type="ARBA" id="ARBA00022692"/>
    </source>
</evidence>
<evidence type="ECO:0000256" key="3">
    <source>
        <dbReference type="ARBA" id="ARBA00022475"/>
    </source>
</evidence>